<sequence length="176" mass="18758">MDSLAETARLLESLRGIWDEEAVDELDHALQSAAQAIAAGADDELVLASALHDLGHSRLLGLPSDYPHDKAAARWLTPRFGDRVGWLAGAHVAAKRFLAETEPGYAADLSETSTVSLAMQGGAGADAAYVEHPWWPDAVRLRRFDDAAKVPGAQAVSIDDVLTVAARVLRGRATHS</sequence>
<dbReference type="InterPro" id="IPR052567">
    <property type="entry name" value="OP_Dioxygenase"/>
</dbReference>
<evidence type="ECO:0000313" key="1">
    <source>
        <dbReference type="EMBL" id="KAA0023261.1"/>
    </source>
</evidence>
<proteinExistence type="predicted"/>
<name>A0A5A7SG74_9NOCA</name>
<dbReference type="Proteomes" id="UP000322244">
    <property type="component" value="Unassembled WGS sequence"/>
</dbReference>
<reference evidence="1 2" key="1">
    <citation type="submission" date="2019-07" db="EMBL/GenBank/DDBJ databases">
        <title>Rhodococcus cavernicolus sp. nov., isolated from a cave.</title>
        <authorList>
            <person name="Lee S.D."/>
        </authorList>
    </citation>
    <scope>NUCLEOTIDE SEQUENCE [LARGE SCALE GENOMIC DNA]</scope>
    <source>
        <strain evidence="1 2">C1-24</strain>
    </source>
</reference>
<comment type="caution">
    <text evidence="1">The sequence shown here is derived from an EMBL/GenBank/DDBJ whole genome shotgun (WGS) entry which is preliminary data.</text>
</comment>
<evidence type="ECO:0000313" key="2">
    <source>
        <dbReference type="Proteomes" id="UP000322244"/>
    </source>
</evidence>
<dbReference type="OrthoDB" id="581608at2"/>
<dbReference type="EMBL" id="VLNY01000003">
    <property type="protein sequence ID" value="KAA0023261.1"/>
    <property type="molecule type" value="Genomic_DNA"/>
</dbReference>
<gene>
    <name evidence="1" type="ORF">FOY51_07455</name>
</gene>
<dbReference type="AlphaFoldDB" id="A0A5A7SG74"/>
<dbReference type="SUPFAM" id="SSF109604">
    <property type="entry name" value="HD-domain/PDEase-like"/>
    <property type="match status" value="1"/>
</dbReference>
<dbReference type="RefSeq" id="WP_149429605.1">
    <property type="nucleotide sequence ID" value="NZ_VLNY01000003.1"/>
</dbReference>
<dbReference type="PANTHER" id="PTHR40202">
    <property type="match status" value="1"/>
</dbReference>
<dbReference type="Gene3D" id="1.10.3210.10">
    <property type="entry name" value="Hypothetical protein af1432"/>
    <property type="match status" value="1"/>
</dbReference>
<organism evidence="1 2">
    <name type="scientific">Antrihabitans cavernicola</name>
    <dbReference type="NCBI Taxonomy" id="2495913"/>
    <lineage>
        <taxon>Bacteria</taxon>
        <taxon>Bacillati</taxon>
        <taxon>Actinomycetota</taxon>
        <taxon>Actinomycetes</taxon>
        <taxon>Mycobacteriales</taxon>
        <taxon>Nocardiaceae</taxon>
        <taxon>Antrihabitans</taxon>
    </lineage>
</organism>
<protein>
    <submittedName>
        <fullName evidence="1">HD family phosphohydrolase</fullName>
    </submittedName>
</protein>
<accession>A0A5A7SG74</accession>
<keyword evidence="1" id="KW-0378">Hydrolase</keyword>
<keyword evidence="2" id="KW-1185">Reference proteome</keyword>
<dbReference type="GO" id="GO:0016787">
    <property type="term" value="F:hydrolase activity"/>
    <property type="evidence" value="ECO:0007669"/>
    <property type="project" value="UniProtKB-KW"/>
</dbReference>
<dbReference type="PANTHER" id="PTHR40202:SF1">
    <property type="entry name" value="HD DOMAIN-CONTAINING PROTEIN"/>
    <property type="match status" value="1"/>
</dbReference>